<feature type="region of interest" description="Disordered" evidence="18">
    <location>
        <begin position="1"/>
        <end position="26"/>
    </location>
</feature>
<dbReference type="OrthoDB" id="2443965at2759"/>
<dbReference type="RefSeq" id="XP_026599107.1">
    <property type="nucleotide sequence ID" value="XM_026752045.1"/>
</dbReference>
<keyword evidence="11" id="KW-0995">Kinetochore</keyword>
<dbReference type="Pfam" id="PF08656">
    <property type="entry name" value="DASH_Dad3"/>
    <property type="match status" value="1"/>
</dbReference>
<evidence type="ECO:0000256" key="13">
    <source>
        <dbReference type="ARBA" id="ARBA00023242"/>
    </source>
</evidence>
<proteinExistence type="inferred from homology"/>
<name>A0A3D8QMJ7_9EURO</name>
<keyword evidence="7" id="KW-0132">Cell division</keyword>
<evidence type="ECO:0000256" key="6">
    <source>
        <dbReference type="ARBA" id="ARBA00022490"/>
    </source>
</evidence>
<sequence length="148" mass="16314">MSDTTPTPSRSTTPPTDPPIDSVSGTENAFLRPSHPLVSDLEQEVLDEYARLLGNVNKLSAKLSELAGSPTTITLDGLRQLERKTATVCTLLKASVYSILLQEQIVNEGEWQQQQQQEEEGQEYATGTMNVGEEGMYMGEGDISYQQY</sequence>
<evidence type="ECO:0000256" key="1">
    <source>
        <dbReference type="ARBA" id="ARBA00004123"/>
    </source>
</evidence>
<evidence type="ECO:0000256" key="12">
    <source>
        <dbReference type="ARBA" id="ARBA00023212"/>
    </source>
</evidence>
<protein>
    <recommendedName>
        <fullName evidence="16">DASH complex subunit DAD3</fullName>
    </recommendedName>
    <alternativeName>
        <fullName evidence="17">Outer kinetochore protein DAD3</fullName>
    </alternativeName>
</protein>
<keyword evidence="8" id="KW-0493">Microtubule</keyword>
<comment type="caution">
    <text evidence="19">The sequence shown here is derived from an EMBL/GenBank/DDBJ whole genome shotgun (WGS) entry which is preliminary data.</text>
</comment>
<evidence type="ECO:0000256" key="17">
    <source>
        <dbReference type="ARBA" id="ARBA00044305"/>
    </source>
</evidence>
<keyword evidence="13" id="KW-0539">Nucleus</keyword>
<evidence type="ECO:0000313" key="19">
    <source>
        <dbReference type="EMBL" id="RDW62918.1"/>
    </source>
</evidence>
<keyword evidence="15" id="KW-0137">Centromere</keyword>
<comment type="subcellular location">
    <subcellularLocation>
        <location evidence="3">Chromosome</location>
        <location evidence="3">Centromere</location>
        <location evidence="3">Kinetochore</location>
    </subcellularLocation>
    <subcellularLocation>
        <location evidence="2">Cytoplasm</location>
        <location evidence="2">Cytoskeleton</location>
        <location evidence="2">Spindle</location>
    </subcellularLocation>
    <subcellularLocation>
        <location evidence="1">Nucleus</location>
    </subcellularLocation>
</comment>
<reference evidence="19 20" key="1">
    <citation type="journal article" date="2018" name="IMA Fungus">
        <title>IMA Genome-F 9: Draft genome sequence of Annulohypoxylon stygium, Aspergillus mulundensis, Berkeleyomyces basicola (syn. Thielaviopsis basicola), Ceratocystis smalleyi, two Cercospora beticola strains, Coleophoma cylindrospora, Fusarium fracticaudum, Phialophora cf. hyalina, and Morchella septimelata.</title>
        <authorList>
            <person name="Wingfield B.D."/>
            <person name="Bills G.F."/>
            <person name="Dong Y."/>
            <person name="Huang W."/>
            <person name="Nel W.J."/>
            <person name="Swalarsk-Parry B.S."/>
            <person name="Vaghefi N."/>
            <person name="Wilken P.M."/>
            <person name="An Z."/>
            <person name="de Beer Z.W."/>
            <person name="De Vos L."/>
            <person name="Chen L."/>
            <person name="Duong T.A."/>
            <person name="Gao Y."/>
            <person name="Hammerbacher A."/>
            <person name="Kikkert J.R."/>
            <person name="Li Y."/>
            <person name="Li H."/>
            <person name="Li K."/>
            <person name="Li Q."/>
            <person name="Liu X."/>
            <person name="Ma X."/>
            <person name="Naidoo K."/>
            <person name="Pethybridge S.J."/>
            <person name="Sun J."/>
            <person name="Steenkamp E.T."/>
            <person name="van der Nest M.A."/>
            <person name="van Wyk S."/>
            <person name="Wingfield M.J."/>
            <person name="Xiong C."/>
            <person name="Yue Q."/>
            <person name="Zhang X."/>
        </authorList>
    </citation>
    <scope>NUCLEOTIDE SEQUENCE [LARGE SCALE GENOMIC DNA]</scope>
    <source>
        <strain evidence="19 20">DSM 5745</strain>
    </source>
</reference>
<evidence type="ECO:0000256" key="5">
    <source>
        <dbReference type="ARBA" id="ARBA00022454"/>
    </source>
</evidence>
<evidence type="ECO:0000256" key="11">
    <source>
        <dbReference type="ARBA" id="ARBA00022838"/>
    </source>
</evidence>
<evidence type="ECO:0000256" key="18">
    <source>
        <dbReference type="SAM" id="MobiDB-lite"/>
    </source>
</evidence>
<gene>
    <name evidence="19" type="ORF">DSM5745_10029</name>
</gene>
<evidence type="ECO:0000256" key="16">
    <source>
        <dbReference type="ARBA" id="ARBA00044179"/>
    </source>
</evidence>
<organism evidence="19 20">
    <name type="scientific">Aspergillus mulundensis</name>
    <dbReference type="NCBI Taxonomy" id="1810919"/>
    <lineage>
        <taxon>Eukaryota</taxon>
        <taxon>Fungi</taxon>
        <taxon>Dikarya</taxon>
        <taxon>Ascomycota</taxon>
        <taxon>Pezizomycotina</taxon>
        <taxon>Eurotiomycetes</taxon>
        <taxon>Eurotiomycetidae</taxon>
        <taxon>Eurotiales</taxon>
        <taxon>Aspergillaceae</taxon>
        <taxon>Aspergillus</taxon>
        <taxon>Aspergillus subgen. Nidulantes</taxon>
    </lineage>
</organism>
<dbReference type="GO" id="GO:0072686">
    <property type="term" value="C:mitotic spindle"/>
    <property type="evidence" value="ECO:0007669"/>
    <property type="project" value="InterPro"/>
</dbReference>
<dbReference type="PANTHER" id="PTHR28017">
    <property type="entry name" value="DASH COMPLEX SUBUNIT DAD3"/>
    <property type="match status" value="1"/>
</dbReference>
<evidence type="ECO:0000256" key="7">
    <source>
        <dbReference type="ARBA" id="ARBA00022618"/>
    </source>
</evidence>
<evidence type="ECO:0000313" key="20">
    <source>
        <dbReference type="Proteomes" id="UP000256690"/>
    </source>
</evidence>
<dbReference type="Proteomes" id="UP000256690">
    <property type="component" value="Unassembled WGS sequence"/>
</dbReference>
<dbReference type="GO" id="GO:0051010">
    <property type="term" value="F:microtubule plus-end binding"/>
    <property type="evidence" value="ECO:0007669"/>
    <property type="project" value="TreeGrafter"/>
</dbReference>
<evidence type="ECO:0000256" key="15">
    <source>
        <dbReference type="ARBA" id="ARBA00023328"/>
    </source>
</evidence>
<keyword evidence="5" id="KW-0158">Chromosome</keyword>
<keyword evidence="6" id="KW-0963">Cytoplasm</keyword>
<evidence type="ECO:0000256" key="9">
    <source>
        <dbReference type="ARBA" id="ARBA00022776"/>
    </source>
</evidence>
<dbReference type="GO" id="GO:0051301">
    <property type="term" value="P:cell division"/>
    <property type="evidence" value="ECO:0007669"/>
    <property type="project" value="UniProtKB-KW"/>
</dbReference>
<dbReference type="InterPro" id="IPR013965">
    <property type="entry name" value="DASH_Dad3"/>
</dbReference>
<keyword evidence="14" id="KW-0131">Cell cycle</keyword>
<keyword evidence="12" id="KW-0206">Cytoskeleton</keyword>
<evidence type="ECO:0000256" key="3">
    <source>
        <dbReference type="ARBA" id="ARBA00004629"/>
    </source>
</evidence>
<dbReference type="AlphaFoldDB" id="A0A3D8QMJ7"/>
<comment type="similarity">
    <text evidence="4">Belongs to the DASH complex DAD3 family.</text>
</comment>
<dbReference type="PANTHER" id="PTHR28017:SF1">
    <property type="entry name" value="DASH COMPLEX SUBUNIT DAD3"/>
    <property type="match status" value="1"/>
</dbReference>
<keyword evidence="20" id="KW-1185">Reference proteome</keyword>
<keyword evidence="9" id="KW-0498">Mitosis</keyword>
<keyword evidence="10" id="KW-0159">Chromosome partition</keyword>
<evidence type="ECO:0000256" key="8">
    <source>
        <dbReference type="ARBA" id="ARBA00022701"/>
    </source>
</evidence>
<evidence type="ECO:0000256" key="10">
    <source>
        <dbReference type="ARBA" id="ARBA00022829"/>
    </source>
</evidence>
<dbReference type="GeneID" id="38120399"/>
<dbReference type="GO" id="GO:0008608">
    <property type="term" value="P:attachment of spindle microtubules to kinetochore"/>
    <property type="evidence" value="ECO:0007669"/>
    <property type="project" value="InterPro"/>
</dbReference>
<feature type="compositionally biased region" description="Low complexity" evidence="18">
    <location>
        <begin position="1"/>
        <end position="22"/>
    </location>
</feature>
<evidence type="ECO:0000256" key="14">
    <source>
        <dbReference type="ARBA" id="ARBA00023306"/>
    </source>
</evidence>
<dbReference type="EMBL" id="PVWQ01000015">
    <property type="protein sequence ID" value="RDW62918.1"/>
    <property type="molecule type" value="Genomic_DNA"/>
</dbReference>
<dbReference type="GO" id="GO:0042729">
    <property type="term" value="C:DASH complex"/>
    <property type="evidence" value="ECO:0007669"/>
    <property type="project" value="InterPro"/>
</dbReference>
<evidence type="ECO:0000256" key="4">
    <source>
        <dbReference type="ARBA" id="ARBA00006277"/>
    </source>
</evidence>
<accession>A0A3D8QMJ7</accession>
<dbReference type="GO" id="GO:0005874">
    <property type="term" value="C:microtubule"/>
    <property type="evidence" value="ECO:0007669"/>
    <property type="project" value="UniProtKB-KW"/>
</dbReference>
<evidence type="ECO:0000256" key="2">
    <source>
        <dbReference type="ARBA" id="ARBA00004186"/>
    </source>
</evidence>
<dbReference type="STRING" id="1810919.A0A3D8QMJ7"/>